<keyword evidence="3" id="KW-1133">Transmembrane helix</keyword>
<reference evidence="7 8" key="1">
    <citation type="submission" date="2015-07" db="EMBL/GenBank/DDBJ databases">
        <title>The genome of the fungus Escovopsis weberi, a specialized disease agent of ant agriculture.</title>
        <authorList>
            <person name="de Man T.J."/>
            <person name="Stajich J.E."/>
            <person name="Kubicek C.P."/>
            <person name="Chenthamara K."/>
            <person name="Atanasova L."/>
            <person name="Druzhinina I.S."/>
            <person name="Birnbaum S."/>
            <person name="Barribeau S.M."/>
            <person name="Teiling C."/>
            <person name="Suen G."/>
            <person name="Currie C."/>
            <person name="Gerardo N.M."/>
        </authorList>
    </citation>
    <scope>NUCLEOTIDE SEQUENCE [LARGE SCALE GENOMIC DNA]</scope>
</reference>
<dbReference type="Pfam" id="PF04991">
    <property type="entry name" value="LicD"/>
    <property type="match status" value="1"/>
</dbReference>
<keyword evidence="8" id="KW-1185">Reference proteome</keyword>
<feature type="domain" description="LicD/FKTN/FKRP nucleotidyltransferase" evidence="6">
    <location>
        <begin position="109"/>
        <end position="235"/>
    </location>
</feature>
<evidence type="ECO:0000259" key="6">
    <source>
        <dbReference type="Pfam" id="PF04991"/>
    </source>
</evidence>
<dbReference type="PANTHER" id="PTHR15407:SF28">
    <property type="entry name" value="RIBITOL-5-PHOSPHATE TRANSFERASE FKTN"/>
    <property type="match status" value="1"/>
</dbReference>
<dbReference type="Proteomes" id="UP000053831">
    <property type="component" value="Unassembled WGS sequence"/>
</dbReference>
<dbReference type="GO" id="GO:0009100">
    <property type="term" value="P:glycoprotein metabolic process"/>
    <property type="evidence" value="ECO:0007669"/>
    <property type="project" value="UniProtKB-ARBA"/>
</dbReference>
<dbReference type="InterPro" id="IPR009644">
    <property type="entry name" value="FKTN/MNN4/W02B3.4-1"/>
</dbReference>
<evidence type="ECO:0000256" key="5">
    <source>
        <dbReference type="SAM" id="MobiDB-lite"/>
    </source>
</evidence>
<comment type="subcellular location">
    <subcellularLocation>
        <location evidence="1">Membrane</location>
        <topology evidence="1">Single-pass membrane protein</topology>
    </subcellularLocation>
</comment>
<feature type="region of interest" description="Disordered" evidence="5">
    <location>
        <begin position="42"/>
        <end position="62"/>
    </location>
</feature>
<keyword evidence="2" id="KW-0812">Transmembrane</keyword>
<dbReference type="EMBL" id="LGSR01000022">
    <property type="protein sequence ID" value="KOS18119.1"/>
    <property type="molecule type" value="Genomic_DNA"/>
</dbReference>
<dbReference type="OrthoDB" id="444255at2759"/>
<evidence type="ECO:0000256" key="4">
    <source>
        <dbReference type="ARBA" id="ARBA00023136"/>
    </source>
</evidence>
<evidence type="ECO:0000313" key="8">
    <source>
        <dbReference type="Proteomes" id="UP000053831"/>
    </source>
</evidence>
<organism evidence="7 8">
    <name type="scientific">Escovopsis weberi</name>
    <dbReference type="NCBI Taxonomy" id="150374"/>
    <lineage>
        <taxon>Eukaryota</taxon>
        <taxon>Fungi</taxon>
        <taxon>Dikarya</taxon>
        <taxon>Ascomycota</taxon>
        <taxon>Pezizomycotina</taxon>
        <taxon>Sordariomycetes</taxon>
        <taxon>Hypocreomycetidae</taxon>
        <taxon>Hypocreales</taxon>
        <taxon>Hypocreaceae</taxon>
        <taxon>Escovopsis</taxon>
    </lineage>
</organism>
<dbReference type="STRING" id="150374.A0A0M9VSV1"/>
<evidence type="ECO:0000256" key="1">
    <source>
        <dbReference type="ARBA" id="ARBA00004167"/>
    </source>
</evidence>
<evidence type="ECO:0000313" key="7">
    <source>
        <dbReference type="EMBL" id="KOS18119.1"/>
    </source>
</evidence>
<evidence type="ECO:0000256" key="2">
    <source>
        <dbReference type="ARBA" id="ARBA00022692"/>
    </source>
</evidence>
<dbReference type="PANTHER" id="PTHR15407">
    <property type="entry name" value="FUKUTIN-RELATED"/>
    <property type="match status" value="1"/>
</dbReference>
<evidence type="ECO:0000256" key="3">
    <source>
        <dbReference type="ARBA" id="ARBA00022989"/>
    </source>
</evidence>
<dbReference type="GO" id="GO:0016020">
    <property type="term" value="C:membrane"/>
    <property type="evidence" value="ECO:0007669"/>
    <property type="project" value="UniProtKB-SubCell"/>
</dbReference>
<dbReference type="InterPro" id="IPR007074">
    <property type="entry name" value="LicD/FKTN/FKRP_NTP_transf"/>
</dbReference>
<protein>
    <submittedName>
        <fullName evidence="7">Protein MNN4</fullName>
    </submittedName>
</protein>
<accession>A0A0M9VSV1</accession>
<proteinExistence type="predicted"/>
<comment type="caution">
    <text evidence="7">The sequence shown here is derived from an EMBL/GenBank/DDBJ whole genome shotgun (WGS) entry which is preliminary data.</text>
</comment>
<dbReference type="AlphaFoldDB" id="A0A0M9VSV1"/>
<name>A0A0M9VSV1_ESCWE</name>
<keyword evidence="4" id="KW-0472">Membrane</keyword>
<gene>
    <name evidence="7" type="ORF">ESCO_003292</name>
</gene>
<sequence length="331" mass="37437">MAPSSLKALLSWSSLSLSSFHSSSSSSSSSASSVALPSVPELAKPSHHDARSSPESPDSFDTPGKYFHEVGGTLALSHYDVRFFKGQVSYAGHRVVLRNLVRSYLTTMRAAGVETWIAHGTLLGWWWNARTMPWDYDADVQVANATMAWLAQHMNGTRHTHLLGTGHDGDDEDLDDLGSGGGAGPRPRTYLLDISPHHADLFDRGGSNIIDARWIDVHNGMFIDITVLRERDPDRPGVWTCKNRHRYATHDLWPLRVTHFEGVEARVPYEFERILVDEYGPKSLQSEQFHKHRWDREIQEWVKMSDDEVKRVRAMAVQRKTKDLKKQGRLT</sequence>